<sequence>MSTTEGKGRAESPAGADVAGGALVRAPASEETAVAVTRRRLLEMISSGALHPGERLGAERELAHDLGVSRTTLRQALGLLEESGAVRRVPGRGGGTFVARPKLERDLSRVVGIPAMLRDQGFTAGSRVVGASIGGADETTAHALGLNPGDLVTEIIRIRLADGHPISLEHARFPALRFPGLLDMHLGGSIYELLEATYGVSPGDATERIEAVPAGPAEAALLDIAENAPLLAITRTTRDPEERPFEFSHDLFRADRTRILVHTTGSNRVTDSAHTRGRPVDLP</sequence>
<dbReference type="PRINTS" id="PR00035">
    <property type="entry name" value="HTHGNTR"/>
</dbReference>
<dbReference type="PANTHER" id="PTHR44846">
    <property type="entry name" value="MANNOSYL-D-GLYCERATE TRANSPORT/METABOLISM SYSTEM REPRESSOR MNGR-RELATED"/>
    <property type="match status" value="1"/>
</dbReference>
<reference evidence="5 6" key="1">
    <citation type="submission" date="2016-10" db="EMBL/GenBank/DDBJ databases">
        <authorList>
            <person name="de Groot N.N."/>
        </authorList>
    </citation>
    <scope>NUCLEOTIDE SEQUENCE [LARGE SCALE GENOMIC DNA]</scope>
    <source>
        <strain evidence="5 6">CPCC 201354</strain>
    </source>
</reference>
<dbReference type="SMART" id="SM00866">
    <property type="entry name" value="UTRA"/>
    <property type="match status" value="1"/>
</dbReference>
<organism evidence="5 6">
    <name type="scientific">Sinosporangium album</name>
    <dbReference type="NCBI Taxonomy" id="504805"/>
    <lineage>
        <taxon>Bacteria</taxon>
        <taxon>Bacillati</taxon>
        <taxon>Actinomycetota</taxon>
        <taxon>Actinomycetes</taxon>
        <taxon>Streptosporangiales</taxon>
        <taxon>Streptosporangiaceae</taxon>
        <taxon>Sinosporangium</taxon>
    </lineage>
</organism>
<dbReference type="Pfam" id="PF07702">
    <property type="entry name" value="UTRA"/>
    <property type="match status" value="1"/>
</dbReference>
<accession>A0A1G8GF95</accession>
<dbReference type="SUPFAM" id="SSF46785">
    <property type="entry name" value="Winged helix' DNA-binding domain"/>
    <property type="match status" value="1"/>
</dbReference>
<dbReference type="InterPro" id="IPR036390">
    <property type="entry name" value="WH_DNA-bd_sf"/>
</dbReference>
<dbReference type="SUPFAM" id="SSF64288">
    <property type="entry name" value="Chorismate lyase-like"/>
    <property type="match status" value="1"/>
</dbReference>
<keyword evidence="6" id="KW-1185">Reference proteome</keyword>
<evidence type="ECO:0000313" key="5">
    <source>
        <dbReference type="EMBL" id="SDH93059.1"/>
    </source>
</evidence>
<keyword evidence="2" id="KW-0238">DNA-binding</keyword>
<keyword evidence="1" id="KW-0805">Transcription regulation</keyword>
<name>A0A1G8GF95_9ACTN</name>
<dbReference type="STRING" id="504805.SAMN05421505_12715"/>
<dbReference type="EMBL" id="FNCN01000027">
    <property type="protein sequence ID" value="SDH93059.1"/>
    <property type="molecule type" value="Genomic_DNA"/>
</dbReference>
<dbReference type="Proteomes" id="UP000198923">
    <property type="component" value="Unassembled WGS sequence"/>
</dbReference>
<dbReference type="Gene3D" id="1.10.10.10">
    <property type="entry name" value="Winged helix-like DNA-binding domain superfamily/Winged helix DNA-binding domain"/>
    <property type="match status" value="1"/>
</dbReference>
<dbReference type="CDD" id="cd07377">
    <property type="entry name" value="WHTH_GntR"/>
    <property type="match status" value="1"/>
</dbReference>
<dbReference type="InterPro" id="IPR028978">
    <property type="entry name" value="Chorismate_lyase_/UTRA_dom_sf"/>
</dbReference>
<dbReference type="PROSITE" id="PS50949">
    <property type="entry name" value="HTH_GNTR"/>
    <property type="match status" value="1"/>
</dbReference>
<dbReference type="GO" id="GO:0045892">
    <property type="term" value="P:negative regulation of DNA-templated transcription"/>
    <property type="evidence" value="ECO:0007669"/>
    <property type="project" value="TreeGrafter"/>
</dbReference>
<feature type="domain" description="HTH gntR-type" evidence="4">
    <location>
        <begin position="31"/>
        <end position="101"/>
    </location>
</feature>
<dbReference type="InterPro" id="IPR000524">
    <property type="entry name" value="Tscrpt_reg_HTH_GntR"/>
</dbReference>
<dbReference type="GO" id="GO:0003677">
    <property type="term" value="F:DNA binding"/>
    <property type="evidence" value="ECO:0007669"/>
    <property type="project" value="UniProtKB-KW"/>
</dbReference>
<dbReference type="InterPro" id="IPR036388">
    <property type="entry name" value="WH-like_DNA-bd_sf"/>
</dbReference>
<protein>
    <submittedName>
        <fullName evidence="5">GntR family transcriptional regulator</fullName>
    </submittedName>
</protein>
<evidence type="ECO:0000256" key="2">
    <source>
        <dbReference type="ARBA" id="ARBA00023125"/>
    </source>
</evidence>
<evidence type="ECO:0000256" key="3">
    <source>
        <dbReference type="ARBA" id="ARBA00023163"/>
    </source>
</evidence>
<gene>
    <name evidence="5" type="ORF">SAMN05421505_12715</name>
</gene>
<dbReference type="SMART" id="SM00345">
    <property type="entry name" value="HTH_GNTR"/>
    <property type="match status" value="1"/>
</dbReference>
<dbReference type="InterPro" id="IPR050679">
    <property type="entry name" value="Bact_HTH_transcr_reg"/>
</dbReference>
<proteinExistence type="predicted"/>
<dbReference type="AlphaFoldDB" id="A0A1G8GF95"/>
<evidence type="ECO:0000256" key="1">
    <source>
        <dbReference type="ARBA" id="ARBA00023015"/>
    </source>
</evidence>
<dbReference type="PANTHER" id="PTHR44846:SF1">
    <property type="entry name" value="MANNOSYL-D-GLYCERATE TRANSPORT_METABOLISM SYSTEM REPRESSOR MNGR-RELATED"/>
    <property type="match status" value="1"/>
</dbReference>
<keyword evidence="3" id="KW-0804">Transcription</keyword>
<dbReference type="GO" id="GO:0003700">
    <property type="term" value="F:DNA-binding transcription factor activity"/>
    <property type="evidence" value="ECO:0007669"/>
    <property type="project" value="InterPro"/>
</dbReference>
<dbReference type="InterPro" id="IPR011663">
    <property type="entry name" value="UTRA"/>
</dbReference>
<dbReference type="Pfam" id="PF00392">
    <property type="entry name" value="GntR"/>
    <property type="match status" value="1"/>
</dbReference>
<evidence type="ECO:0000259" key="4">
    <source>
        <dbReference type="PROSITE" id="PS50949"/>
    </source>
</evidence>
<dbReference type="Gene3D" id="3.40.1410.10">
    <property type="entry name" value="Chorismate lyase-like"/>
    <property type="match status" value="1"/>
</dbReference>
<evidence type="ECO:0000313" key="6">
    <source>
        <dbReference type="Proteomes" id="UP000198923"/>
    </source>
</evidence>